<dbReference type="SUPFAM" id="SSF49482">
    <property type="entry name" value="Aromatic compound dioxygenase"/>
    <property type="match status" value="1"/>
</dbReference>
<dbReference type="InterPro" id="IPR015889">
    <property type="entry name" value="Intradiol_dOase_core"/>
</dbReference>
<evidence type="ECO:0000256" key="2">
    <source>
        <dbReference type="ARBA" id="ARBA00007825"/>
    </source>
</evidence>
<reference evidence="10 11" key="1">
    <citation type="journal article" date="2019" name="New Phytol.">
        <title>Comparative genomics reveals unique wood-decay strategies and fruiting body development in the Schizophyllaceae.</title>
        <authorList>
            <person name="Almasi E."/>
            <person name="Sahu N."/>
            <person name="Krizsan K."/>
            <person name="Balint B."/>
            <person name="Kovacs G.M."/>
            <person name="Kiss B."/>
            <person name="Cseklye J."/>
            <person name="Drula E."/>
            <person name="Henrissat B."/>
            <person name="Nagy I."/>
            <person name="Chovatia M."/>
            <person name="Adam C."/>
            <person name="LaButti K."/>
            <person name="Lipzen A."/>
            <person name="Riley R."/>
            <person name="Grigoriev I.V."/>
            <person name="Nagy L.G."/>
        </authorList>
    </citation>
    <scope>NUCLEOTIDE SEQUENCE [LARGE SCALE GENOMIC DNA]</scope>
    <source>
        <strain evidence="10 11">NL-1724</strain>
    </source>
</reference>
<dbReference type="OrthoDB" id="5238185at2759"/>
<evidence type="ECO:0000256" key="3">
    <source>
        <dbReference type="ARBA" id="ARBA00022723"/>
    </source>
</evidence>
<dbReference type="InterPro" id="IPR007535">
    <property type="entry name" value="Catechol_dOase_N"/>
</dbReference>
<keyword evidence="11" id="KW-1185">Reference proteome</keyword>
<dbReference type="AlphaFoldDB" id="A0A550CC12"/>
<dbReference type="GO" id="GO:0018576">
    <property type="term" value="F:catechol 1,2-dioxygenase activity"/>
    <property type="evidence" value="ECO:0007669"/>
    <property type="project" value="InterPro"/>
</dbReference>
<evidence type="ECO:0000259" key="8">
    <source>
        <dbReference type="Pfam" id="PF00775"/>
    </source>
</evidence>
<sequence length="355" mass="38923">MSDSTSVPKAPNVAQSNGIPPPSFELPVPDTPDLVTENVFKLNTLITNPRQRLLMDKLVEHLHVFAKETKLTIAEWRAAIEFLTRTGQTCTPLRQEFILLSDIFGFSSLVEGLSNPSDGKGTDHTVLGPFFTEDAAEVSLGESIASEGKGEFLFVEGRVLNTDGAPVPGAVIETWEADENGFYDTQYADREKPDCRGRLRTDTQGRYSFRAVVPVPYPIPGDGPVGELLTMLNRHNMRPAHLHFMVTAPGLKTLVTALYPEGDTYLTNDAVFAVKRSLVVNFEQVTDATEAQRRGIPRDKPFKLLQFDFVLRKDSEGSSGSEGHKVEADHTKRDPTPALGPTPAVAPAVPRDAKL</sequence>
<dbReference type="GO" id="GO:0009712">
    <property type="term" value="P:catechol-containing compound metabolic process"/>
    <property type="evidence" value="ECO:0007669"/>
    <property type="project" value="InterPro"/>
</dbReference>
<evidence type="ECO:0000256" key="7">
    <source>
        <dbReference type="SAM" id="MobiDB-lite"/>
    </source>
</evidence>
<comment type="similarity">
    <text evidence="2">Belongs to the intradiol ring-cleavage dioxygenase family.</text>
</comment>
<feature type="domain" description="Catechol dioxygenase N-terminal" evidence="9">
    <location>
        <begin position="48"/>
        <end position="119"/>
    </location>
</feature>
<keyword evidence="3" id="KW-0479">Metal-binding</keyword>
<feature type="compositionally biased region" description="Polar residues" evidence="7">
    <location>
        <begin position="1"/>
        <end position="18"/>
    </location>
</feature>
<dbReference type="GO" id="GO:0008199">
    <property type="term" value="F:ferric iron binding"/>
    <property type="evidence" value="ECO:0007669"/>
    <property type="project" value="InterPro"/>
</dbReference>
<feature type="domain" description="Intradiol ring-cleavage dioxygenases" evidence="8">
    <location>
        <begin position="128"/>
        <end position="312"/>
    </location>
</feature>
<name>A0A550CC12_9AGAR</name>
<feature type="region of interest" description="Disordered" evidence="7">
    <location>
        <begin position="1"/>
        <end position="28"/>
    </location>
</feature>
<dbReference type="PANTHER" id="PTHR33711">
    <property type="entry name" value="DIOXYGENASE, PUTATIVE (AFU_ORTHOLOGUE AFUA_2G02910)-RELATED"/>
    <property type="match status" value="1"/>
</dbReference>
<comment type="caution">
    <text evidence="10">The sequence shown here is derived from an EMBL/GenBank/DDBJ whole genome shotgun (WGS) entry which is preliminary data.</text>
</comment>
<dbReference type="PANTHER" id="PTHR33711:SF7">
    <property type="entry name" value="INTRADIOL RING-CLEAVAGE DIOXYGENASES DOMAIN-CONTAINING PROTEIN-RELATED"/>
    <property type="match status" value="1"/>
</dbReference>
<keyword evidence="4 10" id="KW-0223">Dioxygenase</keyword>
<evidence type="ECO:0000313" key="10">
    <source>
        <dbReference type="EMBL" id="TRM62226.1"/>
    </source>
</evidence>
<dbReference type="InterPro" id="IPR050770">
    <property type="entry name" value="Intradiol_RC_Dioxygenase"/>
</dbReference>
<organism evidence="10 11">
    <name type="scientific">Schizophyllum amplum</name>
    <dbReference type="NCBI Taxonomy" id="97359"/>
    <lineage>
        <taxon>Eukaryota</taxon>
        <taxon>Fungi</taxon>
        <taxon>Dikarya</taxon>
        <taxon>Basidiomycota</taxon>
        <taxon>Agaricomycotina</taxon>
        <taxon>Agaricomycetes</taxon>
        <taxon>Agaricomycetidae</taxon>
        <taxon>Agaricales</taxon>
        <taxon>Schizophyllaceae</taxon>
        <taxon>Schizophyllum</taxon>
    </lineage>
</organism>
<evidence type="ECO:0000259" key="9">
    <source>
        <dbReference type="Pfam" id="PF04444"/>
    </source>
</evidence>
<keyword evidence="5" id="KW-0560">Oxidoreductase</keyword>
<protein>
    <submittedName>
        <fullName evidence="10">Aromatic compound dioxygenase</fullName>
    </submittedName>
</protein>
<dbReference type="Proteomes" id="UP000320762">
    <property type="component" value="Unassembled WGS sequence"/>
</dbReference>
<dbReference type="Pfam" id="PF00775">
    <property type="entry name" value="Dioxygenase_C"/>
    <property type="match status" value="1"/>
</dbReference>
<dbReference type="InterPro" id="IPR000627">
    <property type="entry name" value="Intradiol_dOase_C"/>
</dbReference>
<gene>
    <name evidence="10" type="ORF">BD626DRAFT_498535</name>
</gene>
<dbReference type="EMBL" id="VDMD01000013">
    <property type="protein sequence ID" value="TRM62226.1"/>
    <property type="molecule type" value="Genomic_DNA"/>
</dbReference>
<dbReference type="Pfam" id="PF04444">
    <property type="entry name" value="Dioxygenase_N"/>
    <property type="match status" value="1"/>
</dbReference>
<evidence type="ECO:0000256" key="4">
    <source>
        <dbReference type="ARBA" id="ARBA00022964"/>
    </source>
</evidence>
<evidence type="ECO:0000313" key="11">
    <source>
        <dbReference type="Proteomes" id="UP000320762"/>
    </source>
</evidence>
<dbReference type="Gene3D" id="2.60.130.10">
    <property type="entry name" value="Aromatic compound dioxygenase"/>
    <property type="match status" value="1"/>
</dbReference>
<proteinExistence type="inferred from homology"/>
<feature type="region of interest" description="Disordered" evidence="7">
    <location>
        <begin position="314"/>
        <end position="355"/>
    </location>
</feature>
<evidence type="ECO:0000256" key="6">
    <source>
        <dbReference type="ARBA" id="ARBA00023004"/>
    </source>
</evidence>
<evidence type="ECO:0000256" key="1">
    <source>
        <dbReference type="ARBA" id="ARBA00001965"/>
    </source>
</evidence>
<comment type="cofactor">
    <cofactor evidence="1">
        <name>Fe(3+)</name>
        <dbReference type="ChEBI" id="CHEBI:29034"/>
    </cofactor>
</comment>
<evidence type="ECO:0000256" key="5">
    <source>
        <dbReference type="ARBA" id="ARBA00023002"/>
    </source>
</evidence>
<dbReference type="STRING" id="97359.A0A550CC12"/>
<keyword evidence="6" id="KW-0408">Iron</keyword>
<accession>A0A550CC12</accession>
<feature type="compositionally biased region" description="Basic and acidic residues" evidence="7">
    <location>
        <begin position="314"/>
        <end position="335"/>
    </location>
</feature>